<dbReference type="Gene3D" id="3.40.47.10">
    <property type="match status" value="2"/>
</dbReference>
<dbReference type="InterPro" id="IPR013751">
    <property type="entry name" value="ACP_syn_III_N"/>
</dbReference>
<dbReference type="PANTHER" id="PTHR34069:SF2">
    <property type="entry name" value="BETA-KETOACYL-[ACYL-CARRIER-PROTEIN] SYNTHASE III"/>
    <property type="match status" value="1"/>
</dbReference>
<sequence>MFRPAITGTGVFTPPNVITNAELVTAFNAYADRMNAENAKAIAAGEMEPMQHSSEEFIVKASGIENRYVMDKTGVLDPAVMHPLLRQRDDDEPGIMTEMAVDAAKKALAQAGKTAADVDAVICAASNLERAYPAVAIEIQQALGIEGFAFDMNVACSSATFGIQAAADMIRAGSIRSALVVNPEICSAHLEWRDRDCHFIFGDVATATLIERIEDAKGPHFEILSTRCATQFSNNIRNNNGFLRRSRPDGMADRRDMQFMQNGRKVFKEVLPMVSQHIADHMAAEGVSNTDLKRLWLHQANKTMNDFIGKKVLGREPEPGEQPNILQDYANTSSAGSIIAFSQNSDDLVEGDLGLICSFGAGYSVGSVILRRHTS</sequence>
<dbReference type="Proteomes" id="UP001320899">
    <property type="component" value="Unassembled WGS sequence"/>
</dbReference>
<evidence type="ECO:0000256" key="2">
    <source>
        <dbReference type="ARBA" id="ARBA00023315"/>
    </source>
</evidence>
<dbReference type="InterPro" id="IPR013747">
    <property type="entry name" value="ACP_syn_III_C"/>
</dbReference>
<dbReference type="InterPro" id="IPR016039">
    <property type="entry name" value="Thiolase-like"/>
</dbReference>
<dbReference type="NCBIfam" id="NF005703">
    <property type="entry name" value="PRK07515.1"/>
    <property type="match status" value="1"/>
</dbReference>
<dbReference type="PANTHER" id="PTHR34069">
    <property type="entry name" value="3-OXOACYL-[ACYL-CARRIER-PROTEIN] SYNTHASE 3"/>
    <property type="match status" value="1"/>
</dbReference>
<dbReference type="SUPFAM" id="SSF53901">
    <property type="entry name" value="Thiolase-like"/>
    <property type="match status" value="1"/>
</dbReference>
<protein>
    <submittedName>
        <fullName evidence="5">Beta-ketoacyl-ACP synthase III</fullName>
    </submittedName>
</protein>
<accession>A0ABT3AIX8</accession>
<dbReference type="Pfam" id="PF08545">
    <property type="entry name" value="ACP_syn_III"/>
    <property type="match status" value="1"/>
</dbReference>
<proteinExistence type="predicted"/>
<dbReference type="Pfam" id="PF08541">
    <property type="entry name" value="ACP_syn_III_C"/>
    <property type="match status" value="1"/>
</dbReference>
<feature type="domain" description="Beta-ketoacyl-[acyl-carrier-protein] synthase III C-terminal" evidence="3">
    <location>
        <begin position="283"/>
        <end position="371"/>
    </location>
</feature>
<dbReference type="EMBL" id="JAOWLB010000005">
    <property type="protein sequence ID" value="MCV2888640.1"/>
    <property type="molecule type" value="Genomic_DNA"/>
</dbReference>
<keyword evidence="2" id="KW-0012">Acyltransferase</keyword>
<keyword evidence="6" id="KW-1185">Reference proteome</keyword>
<gene>
    <name evidence="5" type="ORF">OE747_09805</name>
</gene>
<keyword evidence="1" id="KW-0808">Transferase</keyword>
<organism evidence="5 6">
    <name type="scientific">Ruegeria aquimaris</name>
    <dbReference type="NCBI Taxonomy" id="2984333"/>
    <lineage>
        <taxon>Bacteria</taxon>
        <taxon>Pseudomonadati</taxon>
        <taxon>Pseudomonadota</taxon>
        <taxon>Alphaproteobacteria</taxon>
        <taxon>Rhodobacterales</taxon>
        <taxon>Roseobacteraceae</taxon>
        <taxon>Ruegeria</taxon>
    </lineage>
</organism>
<name>A0ABT3AIX8_9RHOB</name>
<evidence type="ECO:0000259" key="3">
    <source>
        <dbReference type="Pfam" id="PF08541"/>
    </source>
</evidence>
<dbReference type="CDD" id="cd00830">
    <property type="entry name" value="KAS_III"/>
    <property type="match status" value="1"/>
</dbReference>
<reference evidence="5 6" key="1">
    <citation type="submission" date="2022-10" db="EMBL/GenBank/DDBJ databases">
        <title>Ruegeria sp. nov., isolated from ocean surface sediments.</title>
        <authorList>
            <person name="He W."/>
            <person name="Xue H.-P."/>
            <person name="Zhang D.-F."/>
        </authorList>
    </citation>
    <scope>NUCLEOTIDE SEQUENCE [LARGE SCALE GENOMIC DNA]</scope>
    <source>
        <strain evidence="5 6">XHP0148</strain>
    </source>
</reference>
<evidence type="ECO:0000256" key="1">
    <source>
        <dbReference type="ARBA" id="ARBA00022679"/>
    </source>
</evidence>
<feature type="domain" description="Beta-ketoacyl-[acyl-carrier-protein] synthase III N-terminal" evidence="4">
    <location>
        <begin position="150"/>
        <end position="228"/>
    </location>
</feature>
<evidence type="ECO:0000259" key="4">
    <source>
        <dbReference type="Pfam" id="PF08545"/>
    </source>
</evidence>
<dbReference type="RefSeq" id="WP_263828427.1">
    <property type="nucleotide sequence ID" value="NZ_JAOWLB010000005.1"/>
</dbReference>
<evidence type="ECO:0000313" key="6">
    <source>
        <dbReference type="Proteomes" id="UP001320899"/>
    </source>
</evidence>
<comment type="caution">
    <text evidence="5">The sequence shown here is derived from an EMBL/GenBank/DDBJ whole genome shotgun (WGS) entry which is preliminary data.</text>
</comment>
<evidence type="ECO:0000313" key="5">
    <source>
        <dbReference type="EMBL" id="MCV2888640.1"/>
    </source>
</evidence>